<dbReference type="EMBL" id="CP002000">
    <property type="protein sequence ID" value="ADJ49335.1"/>
    <property type="molecule type" value="Genomic_DNA"/>
</dbReference>
<dbReference type="Gene3D" id="3.40.50.2000">
    <property type="entry name" value="Glycogen Phosphorylase B"/>
    <property type="match status" value="4"/>
</dbReference>
<dbReference type="Proteomes" id="UP000000328">
    <property type="component" value="Chromosome"/>
</dbReference>
<reference evidence="1 2" key="1">
    <citation type="journal article" date="2010" name="Cell Res.">
        <title>Complete genome sequence of the rifamycin SV-producing Amycolatopsis mediterranei U32 revealed its genetic characteristics in phylogeny and metabolism.</title>
        <authorList>
            <person name="Zhao W."/>
            <person name="Zhong Y."/>
            <person name="Yuan H."/>
            <person name="Wang J."/>
            <person name="Zheng H."/>
            <person name="Wang Y."/>
            <person name="Cen X."/>
            <person name="Xu F."/>
            <person name="Bai J."/>
            <person name="Han X."/>
            <person name="Lu G."/>
            <person name="Zhu Y."/>
            <person name="Shao Z."/>
            <person name="Yan H."/>
            <person name="Li C."/>
            <person name="Peng N."/>
            <person name="Zhang Z."/>
            <person name="Zhang Y."/>
            <person name="Lin W."/>
            <person name="Fan Y."/>
            <person name="Qin Z."/>
            <person name="Hu Y."/>
            <person name="Zhu B."/>
            <person name="Wang S."/>
            <person name="Ding X."/>
            <person name="Zhao G.P."/>
        </authorList>
    </citation>
    <scope>NUCLEOTIDE SEQUENCE [LARGE SCALE GENOMIC DNA]</scope>
    <source>
        <strain evidence="2">U-32</strain>
    </source>
</reference>
<dbReference type="OrthoDB" id="764352at2"/>
<keyword evidence="1" id="KW-0808">Transferase</keyword>
<sequence>MVPVSYVGPALAASAGEWSGVDGRPLVVVTLGTANAAAGVRFLAESVDALAGMPSVRGLVVAPIRDDQSMLAQQVVAASAGVRLRFDRAKAADIREAIESAGQYRLGAEKIRDSFEAAGGAEEAATRLESLG</sequence>
<dbReference type="SUPFAM" id="SSF53756">
    <property type="entry name" value="UDP-Glycosyltransferase/glycogen phosphorylase"/>
    <property type="match status" value="1"/>
</dbReference>
<dbReference type="GO" id="GO:0016740">
    <property type="term" value="F:transferase activity"/>
    <property type="evidence" value="ECO:0007669"/>
    <property type="project" value="UniProtKB-KW"/>
</dbReference>
<proteinExistence type="predicted"/>
<evidence type="ECO:0000313" key="1">
    <source>
        <dbReference type="EMBL" id="ADJ49335.1"/>
    </source>
</evidence>
<protein>
    <submittedName>
        <fullName evidence="1">Glycosyltransferase-related protein</fullName>
    </submittedName>
</protein>
<dbReference type="PATRIC" id="fig|749927.5.peg.7921"/>
<evidence type="ECO:0000313" key="2">
    <source>
        <dbReference type="Proteomes" id="UP000000328"/>
    </source>
</evidence>
<organism evidence="1 2">
    <name type="scientific">Amycolatopsis mediterranei (strain U-32)</name>
    <dbReference type="NCBI Taxonomy" id="749927"/>
    <lineage>
        <taxon>Bacteria</taxon>
        <taxon>Bacillati</taxon>
        <taxon>Actinomycetota</taxon>
        <taxon>Actinomycetes</taxon>
        <taxon>Pseudonocardiales</taxon>
        <taxon>Pseudonocardiaceae</taxon>
        <taxon>Amycolatopsis</taxon>
    </lineage>
</organism>
<gene>
    <name evidence="1" type="ordered locus">AMED_7623</name>
</gene>
<accession>A0A0H3DEJ9</accession>
<dbReference type="AlphaFoldDB" id="A0A0H3DEJ9"/>
<name>A0A0H3DEJ9_AMYMU</name>
<dbReference type="KEGG" id="amd:AMED_7623"/>
<dbReference type="HOGENOM" id="CLU_1912656_0_0_11"/>
<dbReference type="eggNOG" id="COG1819">
    <property type="taxonomic scope" value="Bacteria"/>
</dbReference>